<keyword evidence="2" id="KW-0378">Hydrolase</keyword>
<dbReference type="EMBL" id="JADIMS010000112">
    <property type="protein sequence ID" value="MBO8450661.1"/>
    <property type="molecule type" value="Genomic_DNA"/>
</dbReference>
<keyword evidence="1" id="KW-0479">Metal-binding</keyword>
<dbReference type="InterPro" id="IPR052170">
    <property type="entry name" value="M29_Exopeptidase"/>
</dbReference>
<reference evidence="2" key="2">
    <citation type="journal article" date="2021" name="PeerJ">
        <title>Extensive microbial diversity within the chicken gut microbiome revealed by metagenomics and culture.</title>
        <authorList>
            <person name="Gilroy R."/>
            <person name="Ravi A."/>
            <person name="Getino M."/>
            <person name="Pursley I."/>
            <person name="Horton D.L."/>
            <person name="Alikhan N.F."/>
            <person name="Baker D."/>
            <person name="Gharbi K."/>
            <person name="Hall N."/>
            <person name="Watson M."/>
            <person name="Adriaenssens E.M."/>
            <person name="Foster-Nyarko E."/>
            <person name="Jarju S."/>
            <person name="Secka A."/>
            <person name="Antonio M."/>
            <person name="Oren A."/>
            <person name="Chaudhuri R.R."/>
            <person name="La Ragione R."/>
            <person name="Hildebrand F."/>
            <person name="Pallen M.J."/>
        </authorList>
    </citation>
    <scope>NUCLEOTIDE SEQUENCE</scope>
    <source>
        <strain evidence="2">B3-4054</strain>
    </source>
</reference>
<evidence type="ECO:0000256" key="1">
    <source>
        <dbReference type="ARBA" id="ARBA00022723"/>
    </source>
</evidence>
<organism evidence="2 3">
    <name type="scientific">Candidatus Avitreponema avistercoris</name>
    <dbReference type="NCBI Taxonomy" id="2840705"/>
    <lineage>
        <taxon>Bacteria</taxon>
        <taxon>Pseudomonadati</taxon>
        <taxon>Spirochaetota</taxon>
        <taxon>Spirochaetia</taxon>
        <taxon>Spirochaetales</taxon>
        <taxon>Candidatus Avitreponema</taxon>
    </lineage>
</organism>
<accession>A0A9D9HGM0</accession>
<keyword evidence="2" id="KW-0645">Protease</keyword>
<dbReference type="GO" id="GO:0046872">
    <property type="term" value="F:metal ion binding"/>
    <property type="evidence" value="ECO:0007669"/>
    <property type="project" value="UniProtKB-KW"/>
</dbReference>
<reference evidence="2" key="1">
    <citation type="submission" date="2020-10" db="EMBL/GenBank/DDBJ databases">
        <authorList>
            <person name="Gilroy R."/>
        </authorList>
    </citation>
    <scope>NUCLEOTIDE SEQUENCE</scope>
    <source>
        <strain evidence="2">B3-4054</strain>
    </source>
</reference>
<keyword evidence="2" id="KW-0031">Aminopeptidase</keyword>
<dbReference type="Proteomes" id="UP000823616">
    <property type="component" value="Unassembled WGS sequence"/>
</dbReference>
<evidence type="ECO:0000313" key="2">
    <source>
        <dbReference type="EMBL" id="MBO8450661.1"/>
    </source>
</evidence>
<dbReference type="PANTHER" id="PTHR34448">
    <property type="entry name" value="AMINOPEPTIDASE"/>
    <property type="match status" value="1"/>
</dbReference>
<name>A0A9D9HGM0_9SPIR</name>
<gene>
    <name evidence="2" type="ORF">IAA96_06105</name>
</gene>
<evidence type="ECO:0000313" key="3">
    <source>
        <dbReference type="Proteomes" id="UP000823616"/>
    </source>
</evidence>
<dbReference type="PANTHER" id="PTHR34448:SF1">
    <property type="entry name" value="BLL6088 PROTEIN"/>
    <property type="match status" value="1"/>
</dbReference>
<proteinExistence type="predicted"/>
<protein>
    <submittedName>
        <fullName evidence="2">Aminopeptidase</fullName>
    </submittedName>
</protein>
<sequence length="373" mass="40052">MNHPQTISEAAHTVVRDVLAVRPGEQVLILTNPEPDVEAISRALYEESRKTGAEATLVFQPVKTQLDYANRAALAAFGSEPDVCASVSANKMGKDRVCMEKPLTGADGRKIDHIFHYLMDEKKNLRAIWTPGITVDMFCRTAGIDYALLQKRCQAICRALTGASFIRVTSPGGTDITVPVTGRKPFCDDGNFRTGGSGGNIPAGEVYISPLPGKSEGVIVFDGSVSLTGGDRITETPVRVVYENGFAAEITGGTEAQLLREAVEAGEKKADELAAEGKIPAEEAAQLRKNARSLGELGIGLNPAAEIRGNMLEDEKAFRTCHFAIGTNYDNDADALIHLDCLVRNPTITVFYPDNTSCVIEENGGLADWVPAE</sequence>
<dbReference type="SUPFAM" id="SSF144052">
    <property type="entry name" value="Thermophilic metalloprotease-like"/>
    <property type="match status" value="1"/>
</dbReference>
<dbReference type="GO" id="GO:0004177">
    <property type="term" value="F:aminopeptidase activity"/>
    <property type="evidence" value="ECO:0007669"/>
    <property type="project" value="UniProtKB-KW"/>
</dbReference>
<dbReference type="InterPro" id="IPR058739">
    <property type="entry name" value="NicX"/>
</dbReference>
<dbReference type="Pfam" id="PF26233">
    <property type="entry name" value="NicX"/>
    <property type="match status" value="1"/>
</dbReference>
<dbReference type="AlphaFoldDB" id="A0A9D9HGM0"/>
<comment type="caution">
    <text evidence="2">The sequence shown here is derived from an EMBL/GenBank/DDBJ whole genome shotgun (WGS) entry which is preliminary data.</text>
</comment>